<dbReference type="STRING" id="626522.GCWU000325_02511"/>
<evidence type="ECO:0000313" key="1">
    <source>
        <dbReference type="EMBL" id="EEX70469.1"/>
    </source>
</evidence>
<dbReference type="AlphaFoldDB" id="C9LJU7"/>
<name>C9LJU7_9BACT</name>
<accession>C9LJU7</accession>
<evidence type="ECO:0000313" key="2">
    <source>
        <dbReference type="Proteomes" id="UP000003460"/>
    </source>
</evidence>
<dbReference type="Proteomes" id="UP000003460">
    <property type="component" value="Unassembled WGS sequence"/>
</dbReference>
<comment type="caution">
    <text evidence="1">The sequence shown here is derived from an EMBL/GenBank/DDBJ whole genome shotgun (WGS) entry which is preliminary data.</text>
</comment>
<proteinExistence type="predicted"/>
<sequence length="44" mass="5226">MRALRSLLIAPLVETKFPTYRNFISPIRNFFPPYWNSFLPLLGQ</sequence>
<dbReference type="EMBL" id="ACIJ02000028">
    <property type="protein sequence ID" value="EEX70469.1"/>
    <property type="molecule type" value="Genomic_DNA"/>
</dbReference>
<gene>
    <name evidence="1" type="ORF">GCWU000325_02511</name>
</gene>
<dbReference type="HOGENOM" id="CLU_3220341_0_0_10"/>
<organism evidence="1 2">
    <name type="scientific">Alloprevotella tannerae ATCC 51259</name>
    <dbReference type="NCBI Taxonomy" id="626522"/>
    <lineage>
        <taxon>Bacteria</taxon>
        <taxon>Pseudomonadati</taxon>
        <taxon>Bacteroidota</taxon>
        <taxon>Bacteroidia</taxon>
        <taxon>Bacteroidales</taxon>
        <taxon>Prevotellaceae</taxon>
        <taxon>Alloprevotella</taxon>
    </lineage>
</organism>
<reference evidence="1" key="1">
    <citation type="submission" date="2009-09" db="EMBL/GenBank/DDBJ databases">
        <authorList>
            <person name="Weinstock G."/>
            <person name="Sodergren E."/>
            <person name="Clifton S."/>
            <person name="Fulton L."/>
            <person name="Fulton B."/>
            <person name="Courtney L."/>
            <person name="Fronick C."/>
            <person name="Harrison M."/>
            <person name="Strong C."/>
            <person name="Farmer C."/>
            <person name="Delahaunty K."/>
            <person name="Markovic C."/>
            <person name="Hall O."/>
            <person name="Minx P."/>
            <person name="Tomlinson C."/>
            <person name="Mitreva M."/>
            <person name="Nelson J."/>
            <person name="Hou S."/>
            <person name="Wollam A."/>
            <person name="Pepin K.H."/>
            <person name="Johnson M."/>
            <person name="Bhonagiri V."/>
            <person name="Nash W.E."/>
            <person name="Warren W."/>
            <person name="Chinwalla A."/>
            <person name="Mardis E.R."/>
            <person name="Wilson R.K."/>
        </authorList>
    </citation>
    <scope>NUCLEOTIDE SEQUENCE [LARGE SCALE GENOMIC DNA]</scope>
    <source>
        <strain evidence="1">ATCC 51259</strain>
    </source>
</reference>
<protein>
    <submittedName>
        <fullName evidence="1">Uncharacterized protein</fullName>
    </submittedName>
</protein>
<keyword evidence="2" id="KW-1185">Reference proteome</keyword>